<dbReference type="EMBL" id="JAOTIF010000008">
    <property type="protein sequence ID" value="MCU7549825.1"/>
    <property type="molecule type" value="Genomic_DNA"/>
</dbReference>
<dbReference type="SUPFAM" id="SSF51283">
    <property type="entry name" value="dUTPase-like"/>
    <property type="match status" value="1"/>
</dbReference>
<evidence type="ECO:0000313" key="4">
    <source>
        <dbReference type="Proteomes" id="UP001155483"/>
    </source>
</evidence>
<dbReference type="Gene3D" id="2.70.40.10">
    <property type="match status" value="1"/>
</dbReference>
<keyword evidence="4" id="KW-1185">Reference proteome</keyword>
<reference evidence="3" key="2">
    <citation type="submission" date="2023-04" db="EMBL/GenBank/DDBJ databases">
        <title>Paracnuella aquatica gen. nov., sp. nov., a member of the family Chitinophagaceae isolated from a hot spring.</title>
        <authorList>
            <person name="Wang C."/>
        </authorList>
    </citation>
    <scope>NUCLEOTIDE SEQUENCE</scope>
    <source>
        <strain evidence="3">LB-8</strain>
    </source>
</reference>
<dbReference type="CDD" id="cd07557">
    <property type="entry name" value="trimeric_dUTPase"/>
    <property type="match status" value="1"/>
</dbReference>
<name>A0A9X2XVM1_9BACT</name>
<sequence length="290" mass="32584">MIFLQIYVRKSYIQNFYFSVMAFLGTKNLLQLLKGADIITPFNQDRIKNGSYELSLGDQVFQTDTKPRSVKSLNSGQKIHIEPGQFALLLTEETVKIPKDKIAFISIKAGIKFKGLVNVSGFHVDPGFEGKLLFSVYNAGPATIVLSRGSRYFPIWFADLNESQDYVGTHDKQVNIPNEPVEALSQGEIASPSVLSARIDDVKHMKTKIEWAVLAILTLMIALSVKFCTDANKLKEAVDYGYKKKTEEIIHDSTYKKMQSGINILSNKIDSLIKVTTQRSDSTKHNKVRQ</sequence>
<proteinExistence type="predicted"/>
<evidence type="ECO:0000313" key="3">
    <source>
        <dbReference type="EMBL" id="MCU7549825.1"/>
    </source>
</evidence>
<evidence type="ECO:0000256" key="2">
    <source>
        <dbReference type="ARBA" id="ARBA00023080"/>
    </source>
</evidence>
<comment type="caution">
    <text evidence="3">The sequence shown here is derived from an EMBL/GenBank/DDBJ whole genome shotgun (WGS) entry which is preliminary data.</text>
</comment>
<evidence type="ECO:0000256" key="1">
    <source>
        <dbReference type="ARBA" id="ARBA00022801"/>
    </source>
</evidence>
<gene>
    <name evidence="3" type="ORF">OCK74_11905</name>
</gene>
<dbReference type="PANTHER" id="PTHR42680:SF3">
    <property type="entry name" value="DCTP DEAMINASE"/>
    <property type="match status" value="1"/>
</dbReference>
<organism evidence="3 4">
    <name type="scientific">Paraflavisolibacter caeni</name>
    <dbReference type="NCBI Taxonomy" id="2982496"/>
    <lineage>
        <taxon>Bacteria</taxon>
        <taxon>Pseudomonadati</taxon>
        <taxon>Bacteroidota</taxon>
        <taxon>Chitinophagia</taxon>
        <taxon>Chitinophagales</taxon>
        <taxon>Chitinophagaceae</taxon>
        <taxon>Paraflavisolibacter</taxon>
    </lineage>
</organism>
<protein>
    <recommendedName>
        <fullName evidence="5">Deoxycytidine triphosphate deaminase</fullName>
    </recommendedName>
</protein>
<dbReference type="PANTHER" id="PTHR42680">
    <property type="entry name" value="DCTP DEAMINASE"/>
    <property type="match status" value="1"/>
</dbReference>
<dbReference type="AlphaFoldDB" id="A0A9X2XVM1"/>
<dbReference type="Proteomes" id="UP001155483">
    <property type="component" value="Unassembled WGS sequence"/>
</dbReference>
<dbReference type="RefSeq" id="WP_279297267.1">
    <property type="nucleotide sequence ID" value="NZ_JAOTIF010000008.1"/>
</dbReference>
<keyword evidence="1" id="KW-0378">Hydrolase</keyword>
<reference evidence="3" key="1">
    <citation type="submission" date="2022-09" db="EMBL/GenBank/DDBJ databases">
        <authorList>
            <person name="Yuan C."/>
            <person name="Ke Z."/>
        </authorList>
    </citation>
    <scope>NUCLEOTIDE SEQUENCE</scope>
    <source>
        <strain evidence="3">LB-8</strain>
    </source>
</reference>
<keyword evidence="2" id="KW-0546">Nucleotide metabolism</keyword>
<dbReference type="InterPro" id="IPR011962">
    <property type="entry name" value="dCTP_deaminase"/>
</dbReference>
<accession>A0A9X2XVM1</accession>
<evidence type="ECO:0008006" key="5">
    <source>
        <dbReference type="Google" id="ProtNLM"/>
    </source>
</evidence>
<dbReference type="GO" id="GO:0008829">
    <property type="term" value="F:dCTP deaminase activity"/>
    <property type="evidence" value="ECO:0007669"/>
    <property type="project" value="InterPro"/>
</dbReference>
<dbReference type="InterPro" id="IPR033704">
    <property type="entry name" value="dUTPase_trimeric"/>
</dbReference>
<dbReference type="InterPro" id="IPR036157">
    <property type="entry name" value="dUTPase-like_sf"/>
</dbReference>
<dbReference type="Pfam" id="PF22769">
    <property type="entry name" value="DCD"/>
    <property type="match status" value="1"/>
</dbReference>
<dbReference type="GO" id="GO:0006229">
    <property type="term" value="P:dUTP biosynthetic process"/>
    <property type="evidence" value="ECO:0007669"/>
    <property type="project" value="InterPro"/>
</dbReference>